<evidence type="ECO:0000256" key="14">
    <source>
        <dbReference type="ARBA" id="ARBA00038442"/>
    </source>
</evidence>
<feature type="domain" description="Amino acid transporter transmembrane" evidence="17">
    <location>
        <begin position="105"/>
        <end position="528"/>
    </location>
</feature>
<keyword evidence="11" id="KW-1015">Disulfide bond</keyword>
<organism evidence="18 19">
    <name type="scientific">Artemia franciscana</name>
    <name type="common">Brine shrimp</name>
    <name type="synonym">Artemia sanfranciscana</name>
    <dbReference type="NCBI Taxonomy" id="6661"/>
    <lineage>
        <taxon>Eukaryota</taxon>
        <taxon>Metazoa</taxon>
        <taxon>Ecdysozoa</taxon>
        <taxon>Arthropoda</taxon>
        <taxon>Crustacea</taxon>
        <taxon>Branchiopoda</taxon>
        <taxon>Anostraca</taxon>
        <taxon>Artemiidae</taxon>
        <taxon>Artemia</taxon>
    </lineage>
</organism>
<feature type="transmembrane region" description="Helical" evidence="16">
    <location>
        <begin position="292"/>
        <end position="313"/>
    </location>
</feature>
<accession>A0AA88LFS2</accession>
<feature type="transmembrane region" description="Helical" evidence="16">
    <location>
        <begin position="135"/>
        <end position="154"/>
    </location>
</feature>
<comment type="caution">
    <text evidence="18">The sequence shown here is derived from an EMBL/GenBank/DDBJ whole genome shotgun (WGS) entry which is preliminary data.</text>
</comment>
<dbReference type="GO" id="GO:0046872">
    <property type="term" value="F:metal ion binding"/>
    <property type="evidence" value="ECO:0007669"/>
    <property type="project" value="UniProtKB-KW"/>
</dbReference>
<keyword evidence="7" id="KW-0029">Amino-acid transport</keyword>
<keyword evidence="9" id="KW-0915">Sodium</keyword>
<keyword evidence="10 16" id="KW-0472">Membrane</keyword>
<evidence type="ECO:0000256" key="13">
    <source>
        <dbReference type="ARBA" id="ARBA00023228"/>
    </source>
</evidence>
<evidence type="ECO:0000313" key="19">
    <source>
        <dbReference type="Proteomes" id="UP001187531"/>
    </source>
</evidence>
<evidence type="ECO:0000256" key="8">
    <source>
        <dbReference type="ARBA" id="ARBA00022989"/>
    </source>
</evidence>
<reference evidence="18" key="1">
    <citation type="submission" date="2023-07" db="EMBL/GenBank/DDBJ databases">
        <title>Chromosome-level genome assembly of Artemia franciscana.</title>
        <authorList>
            <person name="Jo E."/>
        </authorList>
    </citation>
    <scope>NUCLEOTIDE SEQUENCE</scope>
    <source>
        <tissue evidence="18">Whole body</tissue>
    </source>
</reference>
<keyword evidence="8 16" id="KW-1133">Transmembrane helix</keyword>
<evidence type="ECO:0000256" key="5">
    <source>
        <dbReference type="ARBA" id="ARBA00022723"/>
    </source>
</evidence>
<dbReference type="EMBL" id="JAVRJZ010000005">
    <property type="protein sequence ID" value="KAK2722831.1"/>
    <property type="molecule type" value="Genomic_DNA"/>
</dbReference>
<proteinExistence type="inferred from homology"/>
<keyword evidence="3" id="KW-0813">Transport</keyword>
<feature type="transmembrane region" description="Helical" evidence="16">
    <location>
        <begin position="512"/>
        <end position="533"/>
    </location>
</feature>
<sequence length="535" mass="59637">MMMITNNLNESLLSSSPSRVRQPYHYDSLARPSIPQNPPLDEEAEDPGPQTFPPVEPTYSRYRYYSKLIAPGSNEDALRIPLHVIPVHFLYPMIPGVIDVTAGKQSSLVTIFAIWNTMMGTSLLTMPWALEQAGLVLGLCLMVSVAGICFYTAWRILSTFKFYEDAVEMLDFPDLCRHILGKAGEWTSVAFSGIALLGASIVYWVLMSNFLYNTGKVIYDVVVGNFSSNETDQLLCPHPSEGDRWSKLLNADLESFSTYWSIDFTVPIYLTVILGPLTCLKSATFFTKFNAFGTLSVIYILSFVITKAVQWGIHVDFSDDSSTSYVPLARSTFPSLTGILALALFVHNAVITIMKNNRNQEKNGRDLAIAFLLVSTTYIFVGTLFYLSFPLVKSCIEDNFLNNFPTSDVMTIVARVFLFLQMITVFPLLAYILRTQLLYAIFGDIYPSFPHILCLNGILLAVCVLFAIFLPQVGTVARFSGSICGLVYVFTLPALIHLVSLKQQQRLTFLSAFSHSLIILVGLLNLVSQFVIISD</sequence>
<evidence type="ECO:0000256" key="6">
    <source>
        <dbReference type="ARBA" id="ARBA00022753"/>
    </source>
</evidence>
<keyword evidence="6" id="KW-0967">Endosome</keyword>
<evidence type="ECO:0000259" key="17">
    <source>
        <dbReference type="Pfam" id="PF01490"/>
    </source>
</evidence>
<feature type="transmembrane region" description="Helical" evidence="16">
    <location>
        <begin position="186"/>
        <end position="206"/>
    </location>
</feature>
<feature type="region of interest" description="Disordered" evidence="15">
    <location>
        <begin position="31"/>
        <end position="57"/>
    </location>
</feature>
<feature type="transmembrane region" description="Helical" evidence="16">
    <location>
        <begin position="409"/>
        <end position="433"/>
    </location>
</feature>
<feature type="transmembrane region" description="Helical" evidence="16">
    <location>
        <begin position="453"/>
        <end position="473"/>
    </location>
</feature>
<feature type="transmembrane region" description="Helical" evidence="16">
    <location>
        <begin position="333"/>
        <end position="354"/>
    </location>
</feature>
<feature type="transmembrane region" description="Helical" evidence="16">
    <location>
        <begin position="259"/>
        <end position="280"/>
    </location>
</feature>
<dbReference type="PANTHER" id="PTHR22950">
    <property type="entry name" value="AMINO ACID TRANSPORTER"/>
    <property type="match status" value="1"/>
</dbReference>
<name>A0AA88LFS2_ARTSF</name>
<dbReference type="AlphaFoldDB" id="A0AA88LFS2"/>
<evidence type="ECO:0000256" key="16">
    <source>
        <dbReference type="SAM" id="Phobius"/>
    </source>
</evidence>
<evidence type="ECO:0000256" key="1">
    <source>
        <dbReference type="ARBA" id="ARBA00004107"/>
    </source>
</evidence>
<dbReference type="GO" id="GO:0005765">
    <property type="term" value="C:lysosomal membrane"/>
    <property type="evidence" value="ECO:0007669"/>
    <property type="project" value="UniProtKB-SubCell"/>
</dbReference>
<comment type="similarity">
    <text evidence="14">Belongs to the amino acid/polyamine transporter 2 family. SLC38A9 subfamily.</text>
</comment>
<evidence type="ECO:0000256" key="4">
    <source>
        <dbReference type="ARBA" id="ARBA00022692"/>
    </source>
</evidence>
<dbReference type="GO" id="GO:0015179">
    <property type="term" value="F:L-amino acid transmembrane transporter activity"/>
    <property type="evidence" value="ECO:0007669"/>
    <property type="project" value="TreeGrafter"/>
</dbReference>
<evidence type="ECO:0000256" key="7">
    <source>
        <dbReference type="ARBA" id="ARBA00022970"/>
    </source>
</evidence>
<evidence type="ECO:0000256" key="2">
    <source>
        <dbReference type="ARBA" id="ARBA00004155"/>
    </source>
</evidence>
<keyword evidence="4 16" id="KW-0812">Transmembrane</keyword>
<evidence type="ECO:0000256" key="12">
    <source>
        <dbReference type="ARBA" id="ARBA00023180"/>
    </source>
</evidence>
<evidence type="ECO:0000256" key="9">
    <source>
        <dbReference type="ARBA" id="ARBA00023053"/>
    </source>
</evidence>
<keyword evidence="19" id="KW-1185">Reference proteome</keyword>
<protein>
    <recommendedName>
        <fullName evidence="17">Amino acid transporter transmembrane domain-containing protein</fullName>
    </recommendedName>
</protein>
<dbReference type="Proteomes" id="UP001187531">
    <property type="component" value="Unassembled WGS sequence"/>
</dbReference>
<dbReference type="InterPro" id="IPR013057">
    <property type="entry name" value="AA_transpt_TM"/>
</dbReference>
<evidence type="ECO:0000256" key="11">
    <source>
        <dbReference type="ARBA" id="ARBA00023157"/>
    </source>
</evidence>
<comment type="subcellular location">
    <subcellularLocation>
        <location evidence="1">Late endosome membrane</location>
        <topology evidence="1">Multi-pass membrane protein</topology>
    </subcellularLocation>
    <subcellularLocation>
        <location evidence="2">Lysosome membrane</location>
        <topology evidence="2">Multi-pass membrane protein</topology>
    </subcellularLocation>
</comment>
<gene>
    <name evidence="18" type="ORF">QYM36_003131</name>
</gene>
<dbReference type="GO" id="GO:0031902">
    <property type="term" value="C:late endosome membrane"/>
    <property type="evidence" value="ECO:0007669"/>
    <property type="project" value="UniProtKB-SubCell"/>
</dbReference>
<keyword evidence="12" id="KW-0325">Glycoprotein</keyword>
<keyword evidence="5" id="KW-0479">Metal-binding</keyword>
<dbReference type="PANTHER" id="PTHR22950:SF244">
    <property type="entry name" value="NEUTRAL AMINO ACID TRANSPORTER 9"/>
    <property type="match status" value="1"/>
</dbReference>
<evidence type="ECO:0000256" key="15">
    <source>
        <dbReference type="SAM" id="MobiDB-lite"/>
    </source>
</evidence>
<dbReference type="Pfam" id="PF01490">
    <property type="entry name" value="Aa_trans"/>
    <property type="match status" value="1"/>
</dbReference>
<feature type="transmembrane region" description="Helical" evidence="16">
    <location>
        <begin position="108"/>
        <end position="129"/>
    </location>
</feature>
<evidence type="ECO:0000256" key="3">
    <source>
        <dbReference type="ARBA" id="ARBA00022448"/>
    </source>
</evidence>
<feature type="transmembrane region" description="Helical" evidence="16">
    <location>
        <begin position="479"/>
        <end position="500"/>
    </location>
</feature>
<evidence type="ECO:0000256" key="10">
    <source>
        <dbReference type="ARBA" id="ARBA00023136"/>
    </source>
</evidence>
<keyword evidence="13" id="KW-0458">Lysosome</keyword>
<feature type="transmembrane region" description="Helical" evidence="16">
    <location>
        <begin position="366"/>
        <end position="389"/>
    </location>
</feature>
<evidence type="ECO:0000313" key="18">
    <source>
        <dbReference type="EMBL" id="KAK2722831.1"/>
    </source>
</evidence>